<dbReference type="EMBL" id="JBHRVQ010000001">
    <property type="protein sequence ID" value="MFC3387048.1"/>
    <property type="molecule type" value="Genomic_DNA"/>
</dbReference>
<feature type="transmembrane region" description="Helical" evidence="1">
    <location>
        <begin position="88"/>
        <end position="106"/>
    </location>
</feature>
<proteinExistence type="predicted"/>
<keyword evidence="1" id="KW-0472">Membrane</keyword>
<dbReference type="PANTHER" id="PTHR39157:SF1">
    <property type="entry name" value="DOXX FAMILY PROTEIN"/>
    <property type="match status" value="1"/>
</dbReference>
<organism evidence="2 3">
    <name type="scientific">Salinicoccus sesuvii</name>
    <dbReference type="NCBI Taxonomy" id="868281"/>
    <lineage>
        <taxon>Bacteria</taxon>
        <taxon>Bacillati</taxon>
        <taxon>Bacillota</taxon>
        <taxon>Bacilli</taxon>
        <taxon>Bacillales</taxon>
        <taxon>Staphylococcaceae</taxon>
        <taxon>Salinicoccus</taxon>
    </lineage>
</organism>
<feature type="transmembrane region" description="Helical" evidence="1">
    <location>
        <begin position="112"/>
        <end position="135"/>
    </location>
</feature>
<name>A0ABV7N2J8_9STAP</name>
<evidence type="ECO:0000256" key="1">
    <source>
        <dbReference type="SAM" id="Phobius"/>
    </source>
</evidence>
<feature type="transmembrane region" description="Helical" evidence="1">
    <location>
        <begin position="12"/>
        <end position="29"/>
    </location>
</feature>
<dbReference type="Proteomes" id="UP001595637">
    <property type="component" value="Unassembled WGS sequence"/>
</dbReference>
<evidence type="ECO:0000313" key="3">
    <source>
        <dbReference type="Proteomes" id="UP001595637"/>
    </source>
</evidence>
<dbReference type="RefSeq" id="WP_380650509.1">
    <property type="nucleotide sequence ID" value="NZ_JBHRVQ010000001.1"/>
</dbReference>
<evidence type="ECO:0000313" key="2">
    <source>
        <dbReference type="EMBL" id="MFC3387048.1"/>
    </source>
</evidence>
<keyword evidence="1" id="KW-1133">Transmembrane helix</keyword>
<reference evidence="3" key="1">
    <citation type="journal article" date="2019" name="Int. J. Syst. Evol. Microbiol.">
        <title>The Global Catalogue of Microorganisms (GCM) 10K type strain sequencing project: providing services to taxonomists for standard genome sequencing and annotation.</title>
        <authorList>
            <consortium name="The Broad Institute Genomics Platform"/>
            <consortium name="The Broad Institute Genome Sequencing Center for Infectious Disease"/>
            <person name="Wu L."/>
            <person name="Ma J."/>
        </authorList>
    </citation>
    <scope>NUCLEOTIDE SEQUENCE [LARGE SCALE GENOMIC DNA]</scope>
    <source>
        <strain evidence="3">CCM 7756</strain>
    </source>
</reference>
<accession>A0ABV7N2J8</accession>
<keyword evidence="1" id="KW-0812">Transmembrane</keyword>
<protein>
    <submittedName>
        <fullName evidence="2">DoxX family protein</fullName>
    </submittedName>
</protein>
<comment type="caution">
    <text evidence="2">The sequence shown here is derived from an EMBL/GenBank/DDBJ whole genome shotgun (WGS) entry which is preliminary data.</text>
</comment>
<gene>
    <name evidence="2" type="ORF">ACFOEO_00315</name>
</gene>
<sequence>MINWLKAHKASEIVLLVLRFYLGFGWFTSGLGKVTSGFDASGFLQNAVQNPVLGPDGNPVYPWYTFLVENVFLQMSPVINVMVPWGEVFVGLGLILGGFTAYAAFFGLMMNFAFLFAGTVSVNPLYIIIGMIILVSGHKAGSFGLDRFLHRENKEGRRHFRMNGRKREVTE</sequence>
<dbReference type="PANTHER" id="PTHR39157">
    <property type="entry name" value="INTEGRAL MEMBRANE PROTEIN-RELATED"/>
    <property type="match status" value="1"/>
</dbReference>
<keyword evidence="3" id="KW-1185">Reference proteome</keyword>